<dbReference type="AlphaFoldDB" id="A0A9Q4KNJ3"/>
<evidence type="ECO:0008006" key="3">
    <source>
        <dbReference type="Google" id="ProtNLM"/>
    </source>
</evidence>
<organism evidence="1 2">
    <name type="scientific">Campylobacter ureolyticus</name>
    <dbReference type="NCBI Taxonomy" id="827"/>
    <lineage>
        <taxon>Bacteria</taxon>
        <taxon>Pseudomonadati</taxon>
        <taxon>Campylobacterota</taxon>
        <taxon>Epsilonproteobacteria</taxon>
        <taxon>Campylobacterales</taxon>
        <taxon>Campylobacteraceae</taxon>
        <taxon>Campylobacter</taxon>
    </lineage>
</organism>
<dbReference type="RefSeq" id="WP_269484663.1">
    <property type="nucleotide sequence ID" value="NZ_CAUPEY010000004.1"/>
</dbReference>
<protein>
    <recommendedName>
        <fullName evidence="3">Phage replication initiation protein</fullName>
    </recommendedName>
</protein>
<comment type="caution">
    <text evidence="1">The sequence shown here is derived from an EMBL/GenBank/DDBJ whole genome shotgun (WGS) entry which is preliminary data.</text>
</comment>
<dbReference type="EMBL" id="JAPXGO010000003">
    <property type="protein sequence ID" value="MCZ6159808.1"/>
    <property type="molecule type" value="Genomic_DNA"/>
</dbReference>
<gene>
    <name evidence="1" type="ORF">O6B32_04860</name>
</gene>
<sequence>MYGITDFDRNLLKLKLKNQKKFLDENFLFINGEYKPYSDFYFSSWHNSNRYIAELNNRVSSLNKYANKKGLKPIFAVLTLPTQYHQKKQITLKSGRKKLVYNNKFIDDENHTVKAGANKLQSVVRSIMNSNTIRSIPKENRCYITTKEPHLDGTCHLNLLLFVPENFVLRSVNVIKNRFLDTHSKITIDIKNPTAYVMKYIFKTLDDLRKNPNVDNLTDITFWYLKHRIRRFTMSLTFISLEIYRKLSGRIDLISLTKNYNKGLITVLIDENNKPIVIFDEFGEIWQKKRVKEPILLRQTTKLTKPSKKDIIYHKAINRNMAMSKKELQHFYRYDSPKDKNYYTMTDLEITQEYFYATNPQSDFNNPLKLAILENEMLDRGLDNFTKNQEIHNLNNSDELYYDFIDKEKMFLDF</sequence>
<dbReference type="Proteomes" id="UP001075225">
    <property type="component" value="Unassembled WGS sequence"/>
</dbReference>
<accession>A0A9Q4KNJ3</accession>
<evidence type="ECO:0000313" key="1">
    <source>
        <dbReference type="EMBL" id="MCZ6159808.1"/>
    </source>
</evidence>
<name>A0A9Q4KNJ3_9BACT</name>
<reference evidence="1" key="1">
    <citation type="submission" date="2022-12" db="EMBL/GenBank/DDBJ databases">
        <title>Species Delineation and Comparative Genomics within the Campylobacter ureolyticus Complex.</title>
        <authorList>
            <person name="Maki J."/>
            <person name="Howard M."/>
            <person name="Connelly S."/>
            <person name="Hardy D.J."/>
            <person name="Cameron A."/>
        </authorList>
    </citation>
    <scope>NUCLEOTIDE SEQUENCE</scope>
    <source>
        <strain evidence="1">URMC_787</strain>
    </source>
</reference>
<evidence type="ECO:0000313" key="2">
    <source>
        <dbReference type="Proteomes" id="UP001075225"/>
    </source>
</evidence>
<proteinExistence type="predicted"/>